<evidence type="ECO:0000256" key="8">
    <source>
        <dbReference type="SAM" id="Phobius"/>
    </source>
</evidence>
<feature type="transmembrane region" description="Helical" evidence="8">
    <location>
        <begin position="256"/>
        <end position="281"/>
    </location>
</feature>
<feature type="transmembrane region" description="Helical" evidence="8">
    <location>
        <begin position="214"/>
        <end position="244"/>
    </location>
</feature>
<keyword evidence="4" id="KW-1003">Cell membrane</keyword>
<dbReference type="STRING" id="349161.Dred_0768"/>
<reference evidence="9 10" key="1">
    <citation type="submission" date="2007-03" db="EMBL/GenBank/DDBJ databases">
        <title>Complete sequence of Desulfotomaculum reducens MI-1.</title>
        <authorList>
            <consortium name="US DOE Joint Genome Institute"/>
            <person name="Copeland A."/>
            <person name="Lucas S."/>
            <person name="Lapidus A."/>
            <person name="Barry K."/>
            <person name="Detter J.C."/>
            <person name="Glavina del Rio T."/>
            <person name="Hammon N."/>
            <person name="Israni S."/>
            <person name="Dalin E."/>
            <person name="Tice H."/>
            <person name="Pitluck S."/>
            <person name="Sims D."/>
            <person name="Brettin T."/>
            <person name="Bruce D."/>
            <person name="Han C."/>
            <person name="Tapia R."/>
            <person name="Schmutz J."/>
            <person name="Larimer F."/>
            <person name="Land M."/>
            <person name="Hauser L."/>
            <person name="Kyrpides N."/>
            <person name="Kim E."/>
            <person name="Tebo B.M."/>
            <person name="Richardson P."/>
        </authorList>
    </citation>
    <scope>NUCLEOTIDE SEQUENCE [LARGE SCALE GENOMIC DNA]</scope>
    <source>
        <strain evidence="9 10">MI-1</strain>
    </source>
</reference>
<keyword evidence="3" id="KW-0813">Transport</keyword>
<organism evidence="9 10">
    <name type="scientific">Desulforamulus reducens (strain ATCC BAA-1160 / DSM 100696 / MI-1)</name>
    <name type="common">Desulfotomaculum reducens</name>
    <dbReference type="NCBI Taxonomy" id="349161"/>
    <lineage>
        <taxon>Bacteria</taxon>
        <taxon>Bacillati</taxon>
        <taxon>Bacillota</taxon>
        <taxon>Clostridia</taxon>
        <taxon>Eubacteriales</taxon>
        <taxon>Peptococcaceae</taxon>
        <taxon>Desulforamulus</taxon>
    </lineage>
</organism>
<dbReference type="Proteomes" id="UP000001556">
    <property type="component" value="Chromosome"/>
</dbReference>
<evidence type="ECO:0000313" key="9">
    <source>
        <dbReference type="EMBL" id="ABO49306.1"/>
    </source>
</evidence>
<comment type="similarity">
    <text evidence="2">Belongs to the autoinducer-2 exporter (AI-2E) (TC 2.A.86) family.</text>
</comment>
<dbReference type="RefSeq" id="WP_011877142.1">
    <property type="nucleotide sequence ID" value="NC_009253.1"/>
</dbReference>
<feature type="transmembrane region" description="Helical" evidence="8">
    <location>
        <begin position="318"/>
        <end position="339"/>
    </location>
</feature>
<dbReference type="GO" id="GO:0055085">
    <property type="term" value="P:transmembrane transport"/>
    <property type="evidence" value="ECO:0007669"/>
    <property type="project" value="TreeGrafter"/>
</dbReference>
<protein>
    <recommendedName>
        <fullName evidence="11">AI-2E family transporter</fullName>
    </recommendedName>
</protein>
<dbReference type="GO" id="GO:0005886">
    <property type="term" value="C:plasma membrane"/>
    <property type="evidence" value="ECO:0007669"/>
    <property type="project" value="UniProtKB-SubCell"/>
</dbReference>
<dbReference type="AlphaFoldDB" id="A4J2K3"/>
<dbReference type="KEGG" id="drm:Dred_0768"/>
<keyword evidence="7 8" id="KW-0472">Membrane</keyword>
<evidence type="ECO:0000256" key="4">
    <source>
        <dbReference type="ARBA" id="ARBA00022475"/>
    </source>
</evidence>
<comment type="subcellular location">
    <subcellularLocation>
        <location evidence="1">Cell membrane</location>
        <topology evidence="1">Multi-pass membrane protein</topology>
    </subcellularLocation>
</comment>
<dbReference type="OrthoDB" id="9793390at2"/>
<feature type="transmembrane region" description="Helical" evidence="8">
    <location>
        <begin position="62"/>
        <end position="83"/>
    </location>
</feature>
<evidence type="ECO:0000256" key="1">
    <source>
        <dbReference type="ARBA" id="ARBA00004651"/>
    </source>
</evidence>
<feature type="transmembrane region" description="Helical" evidence="8">
    <location>
        <begin position="12"/>
        <end position="28"/>
    </location>
</feature>
<keyword evidence="10" id="KW-1185">Reference proteome</keyword>
<gene>
    <name evidence="9" type="ordered locus">Dred_0768</name>
</gene>
<dbReference type="eggNOG" id="COG0628">
    <property type="taxonomic scope" value="Bacteria"/>
</dbReference>
<dbReference type="PANTHER" id="PTHR21716">
    <property type="entry name" value="TRANSMEMBRANE PROTEIN"/>
    <property type="match status" value="1"/>
</dbReference>
<evidence type="ECO:0000313" key="10">
    <source>
        <dbReference type="Proteomes" id="UP000001556"/>
    </source>
</evidence>
<dbReference type="InterPro" id="IPR002549">
    <property type="entry name" value="AI-2E-like"/>
</dbReference>
<evidence type="ECO:0000256" key="2">
    <source>
        <dbReference type="ARBA" id="ARBA00009773"/>
    </source>
</evidence>
<accession>A4J2K3</accession>
<keyword evidence="6 8" id="KW-1133">Transmembrane helix</keyword>
<feature type="transmembrane region" description="Helical" evidence="8">
    <location>
        <begin position="149"/>
        <end position="170"/>
    </location>
</feature>
<evidence type="ECO:0000256" key="6">
    <source>
        <dbReference type="ARBA" id="ARBA00022989"/>
    </source>
</evidence>
<name>A4J2K3_DESRM</name>
<proteinExistence type="inferred from homology"/>
<evidence type="ECO:0000256" key="3">
    <source>
        <dbReference type="ARBA" id="ARBA00022448"/>
    </source>
</evidence>
<dbReference type="PANTHER" id="PTHR21716:SF53">
    <property type="entry name" value="PERMEASE PERM-RELATED"/>
    <property type="match status" value="1"/>
</dbReference>
<keyword evidence="5 8" id="KW-0812">Transmembrane</keyword>
<evidence type="ECO:0000256" key="7">
    <source>
        <dbReference type="ARBA" id="ARBA00023136"/>
    </source>
</evidence>
<dbReference type="HOGENOM" id="CLU_031275_8_2_9"/>
<evidence type="ECO:0000256" key="5">
    <source>
        <dbReference type="ARBA" id="ARBA00022692"/>
    </source>
</evidence>
<feature type="transmembrane region" description="Helical" evidence="8">
    <location>
        <begin position="293"/>
        <end position="312"/>
    </location>
</feature>
<dbReference type="EMBL" id="CP000612">
    <property type="protein sequence ID" value="ABO49306.1"/>
    <property type="molecule type" value="Genomic_DNA"/>
</dbReference>
<evidence type="ECO:0008006" key="11">
    <source>
        <dbReference type="Google" id="ProtNLM"/>
    </source>
</evidence>
<dbReference type="Pfam" id="PF01594">
    <property type="entry name" value="AI-2E_transport"/>
    <property type="match status" value="1"/>
</dbReference>
<sequence>MAWWKEKCTYRYLFLSFLIGLILFFLYLIRGLFVPFILAIVLVYMLNPLVERMEKRGSPRVVAILILYLGVVIVATSLLMYGVPRMVNQLEKMVENIPLYTDQVEEIVRNIQKRFADSSMPPGVQQIVDERIRWVESRVLAIVRKSMDLLMALLSNLFYIALAPVLAFYIMKDLKLIKNWTRSIVPKELVEDVFYLARKVDDVFSNFIRGHLTVVVIVGILSSLAFMVIGLEFAAMFGIIAGIAELIPYFGPLIGAAPAVGIALLHSKYMTLKVILAVLIIQQVEGNIISPKIMGNCMGLHPLVIIVALLAGGHLFGIAGMLLAVPLAAIIKIIVSFVWRKLI</sequence>